<accession>A0ABD3DJC1</accession>
<evidence type="ECO:0000313" key="2">
    <source>
        <dbReference type="EMBL" id="KAL3642396.1"/>
    </source>
</evidence>
<proteinExistence type="predicted"/>
<evidence type="ECO:0000259" key="1">
    <source>
        <dbReference type="SMART" id="SM00256"/>
    </source>
</evidence>
<keyword evidence="3" id="KW-1185">Reference proteome</keyword>
<protein>
    <recommendedName>
        <fullName evidence="1">F-box domain-containing protein</fullName>
    </recommendedName>
</protein>
<dbReference type="InterPro" id="IPR050796">
    <property type="entry name" value="SCF_F-box_component"/>
</dbReference>
<dbReference type="Gene3D" id="1.20.1280.50">
    <property type="match status" value="1"/>
</dbReference>
<dbReference type="InterPro" id="IPR001810">
    <property type="entry name" value="F-box_dom"/>
</dbReference>
<dbReference type="Pfam" id="PF07734">
    <property type="entry name" value="FBA_1"/>
    <property type="match status" value="1"/>
</dbReference>
<feature type="domain" description="F-box" evidence="1">
    <location>
        <begin position="6"/>
        <end position="46"/>
    </location>
</feature>
<sequence length="391" mass="44442">MANSVLLEELMLCILTRLPVKTIVRFKSVCKPWFHLFSTPEFKKLHLGQFLSDPKNQSFIVNGYSSHCSESKNQFSIFNIESGEKMPTILEHPFAHDQNIDLDTIGCCNGLVCIRRGHEVVLWNPALKLAKTIPLKYCAPFKMASLGFGYDAMVGDFKVVMLVGEDINITSVEIYSVNLDSWITIDVGFQFSWFKPRNHSIVNGNPYWVACSGMNWLEVFVCFDVVEMVFKIVPMPTTYGPGLNEVGPGVDLDEETQTMTARYFELVDWNGALGALTCNFKIRQADEYDECLERAECVQVFNEIEQIWRNGHTFGPIKVDVDMDIHCSKNEKVLGTLSHDTLFVLDLETGCVKELFLGRYFKVYAYTESLAAYINGMEKVVVKYEPNDLDD</sequence>
<dbReference type="PANTHER" id="PTHR31672">
    <property type="entry name" value="BNACNNG10540D PROTEIN"/>
    <property type="match status" value="1"/>
</dbReference>
<name>A0ABD3DJC1_9LAMI</name>
<reference evidence="3" key="1">
    <citation type="journal article" date="2024" name="IScience">
        <title>Strigolactones Initiate the Formation of Haustorium-like Structures in Castilleja.</title>
        <authorList>
            <person name="Buerger M."/>
            <person name="Peterson D."/>
            <person name="Chory J."/>
        </authorList>
    </citation>
    <scope>NUCLEOTIDE SEQUENCE [LARGE SCALE GENOMIC DNA]</scope>
</reference>
<evidence type="ECO:0000313" key="3">
    <source>
        <dbReference type="Proteomes" id="UP001632038"/>
    </source>
</evidence>
<dbReference type="NCBIfam" id="TIGR01640">
    <property type="entry name" value="F_box_assoc_1"/>
    <property type="match status" value="1"/>
</dbReference>
<gene>
    <name evidence="2" type="ORF">CASFOL_013211</name>
</gene>
<dbReference type="InterPro" id="IPR006527">
    <property type="entry name" value="F-box-assoc_dom_typ1"/>
</dbReference>
<dbReference type="AlphaFoldDB" id="A0ABD3DJC1"/>
<dbReference type="InterPro" id="IPR017451">
    <property type="entry name" value="F-box-assoc_interact_dom"/>
</dbReference>
<dbReference type="EMBL" id="JAVIJP010000016">
    <property type="protein sequence ID" value="KAL3642396.1"/>
    <property type="molecule type" value="Genomic_DNA"/>
</dbReference>
<organism evidence="2 3">
    <name type="scientific">Castilleja foliolosa</name>
    <dbReference type="NCBI Taxonomy" id="1961234"/>
    <lineage>
        <taxon>Eukaryota</taxon>
        <taxon>Viridiplantae</taxon>
        <taxon>Streptophyta</taxon>
        <taxon>Embryophyta</taxon>
        <taxon>Tracheophyta</taxon>
        <taxon>Spermatophyta</taxon>
        <taxon>Magnoliopsida</taxon>
        <taxon>eudicotyledons</taxon>
        <taxon>Gunneridae</taxon>
        <taxon>Pentapetalae</taxon>
        <taxon>asterids</taxon>
        <taxon>lamiids</taxon>
        <taxon>Lamiales</taxon>
        <taxon>Orobanchaceae</taxon>
        <taxon>Pedicularideae</taxon>
        <taxon>Castillejinae</taxon>
        <taxon>Castilleja</taxon>
    </lineage>
</organism>
<dbReference type="CDD" id="cd22157">
    <property type="entry name" value="F-box_AtFBW1-like"/>
    <property type="match status" value="1"/>
</dbReference>
<dbReference type="SMART" id="SM00256">
    <property type="entry name" value="FBOX"/>
    <property type="match status" value="1"/>
</dbReference>
<dbReference type="Proteomes" id="UP001632038">
    <property type="component" value="Unassembled WGS sequence"/>
</dbReference>
<comment type="caution">
    <text evidence="2">The sequence shown here is derived from an EMBL/GenBank/DDBJ whole genome shotgun (WGS) entry which is preliminary data.</text>
</comment>
<dbReference type="PANTHER" id="PTHR31672:SF13">
    <property type="entry name" value="F-BOX PROTEIN CPR30-LIKE"/>
    <property type="match status" value="1"/>
</dbReference>
<dbReference type="Pfam" id="PF00646">
    <property type="entry name" value="F-box"/>
    <property type="match status" value="1"/>
</dbReference>
<dbReference type="SUPFAM" id="SSF81383">
    <property type="entry name" value="F-box domain"/>
    <property type="match status" value="1"/>
</dbReference>
<dbReference type="InterPro" id="IPR036047">
    <property type="entry name" value="F-box-like_dom_sf"/>
</dbReference>